<reference evidence="2" key="1">
    <citation type="journal article" date="2019" name="Int. J. Syst. Evol. Microbiol.">
        <title>The Global Catalogue of Microorganisms (GCM) 10K type strain sequencing project: providing services to taxonomists for standard genome sequencing and annotation.</title>
        <authorList>
            <consortium name="The Broad Institute Genomics Platform"/>
            <consortium name="The Broad Institute Genome Sequencing Center for Infectious Disease"/>
            <person name="Wu L."/>
            <person name="Ma J."/>
        </authorList>
    </citation>
    <scope>NUCLEOTIDE SEQUENCE [LARGE SCALE GENOMIC DNA]</scope>
    <source>
        <strain evidence="2">JCM 17440</strain>
    </source>
</reference>
<evidence type="ECO:0000313" key="1">
    <source>
        <dbReference type="EMBL" id="GAA4234097.1"/>
    </source>
</evidence>
<gene>
    <name evidence="1" type="ORF">GCM10022254_38170</name>
</gene>
<dbReference type="Pfam" id="PF14273">
    <property type="entry name" value="DUF4360"/>
    <property type="match status" value="1"/>
</dbReference>
<dbReference type="Proteomes" id="UP001501710">
    <property type="component" value="Unassembled WGS sequence"/>
</dbReference>
<keyword evidence="2" id="KW-1185">Reference proteome</keyword>
<name>A0ABP8C5M3_9ACTN</name>
<protein>
    <submittedName>
        <fullName evidence="1">DUF4360 domain-containing protein</fullName>
    </submittedName>
</protein>
<evidence type="ECO:0000313" key="2">
    <source>
        <dbReference type="Proteomes" id="UP001501710"/>
    </source>
</evidence>
<accession>A0ABP8C5M3</accession>
<dbReference type="InterPro" id="IPR025649">
    <property type="entry name" value="DUF4360"/>
</dbReference>
<comment type="caution">
    <text evidence="1">The sequence shown here is derived from an EMBL/GenBank/DDBJ whole genome shotgun (WGS) entry which is preliminary data.</text>
</comment>
<sequence>MGDTPRYDCEGTSLAASEPLTGYTVSHSKFHVSAGGDSAPSDARKSCQVAVRIHAPEGYTFAIERAEYRVFADLTRGAGVPPHQLVFMRCGDLRDLISISELRAARGSDRSLLNGVAWDIPGTRSTYDLAWKACP</sequence>
<dbReference type="RefSeq" id="WP_344898414.1">
    <property type="nucleotide sequence ID" value="NZ_BAABAS010000007.1"/>
</dbReference>
<dbReference type="EMBL" id="BAABAS010000007">
    <property type="protein sequence ID" value="GAA4234097.1"/>
    <property type="molecule type" value="Genomic_DNA"/>
</dbReference>
<organism evidence="1 2">
    <name type="scientific">Actinomadura meridiana</name>
    <dbReference type="NCBI Taxonomy" id="559626"/>
    <lineage>
        <taxon>Bacteria</taxon>
        <taxon>Bacillati</taxon>
        <taxon>Actinomycetota</taxon>
        <taxon>Actinomycetes</taxon>
        <taxon>Streptosporangiales</taxon>
        <taxon>Thermomonosporaceae</taxon>
        <taxon>Actinomadura</taxon>
    </lineage>
</organism>
<proteinExistence type="predicted"/>